<evidence type="ECO:0000313" key="3">
    <source>
        <dbReference type="EMBL" id="CAK9134973.1"/>
    </source>
</evidence>
<protein>
    <submittedName>
        <fullName evidence="3">Uncharacterized protein</fullName>
    </submittedName>
</protein>
<dbReference type="Pfam" id="PF07173">
    <property type="entry name" value="GRDP-like"/>
    <property type="match status" value="1"/>
</dbReference>
<organism evidence="3 4">
    <name type="scientific">Ilex paraguariensis</name>
    <name type="common">yerba mate</name>
    <dbReference type="NCBI Taxonomy" id="185542"/>
    <lineage>
        <taxon>Eukaryota</taxon>
        <taxon>Viridiplantae</taxon>
        <taxon>Streptophyta</taxon>
        <taxon>Embryophyta</taxon>
        <taxon>Tracheophyta</taxon>
        <taxon>Spermatophyta</taxon>
        <taxon>Magnoliopsida</taxon>
        <taxon>eudicotyledons</taxon>
        <taxon>Gunneridae</taxon>
        <taxon>Pentapetalae</taxon>
        <taxon>asterids</taxon>
        <taxon>campanulids</taxon>
        <taxon>Aquifoliales</taxon>
        <taxon>Aquifoliaceae</taxon>
        <taxon>Ilex</taxon>
    </lineage>
</organism>
<evidence type="ECO:0000259" key="1">
    <source>
        <dbReference type="Pfam" id="PF25334"/>
    </source>
</evidence>
<dbReference type="Pfam" id="PF25335">
    <property type="entry name" value="GRDP_C"/>
    <property type="match status" value="1"/>
</dbReference>
<name>A0ABC8QQI2_9AQUA</name>
<dbReference type="InterPro" id="IPR057458">
    <property type="entry name" value="GRDP_C2"/>
</dbReference>
<dbReference type="InterPro" id="IPR057518">
    <property type="entry name" value="GRDP_C"/>
</dbReference>
<dbReference type="Pfam" id="PF25334">
    <property type="entry name" value="C2_GRDP"/>
    <property type="match status" value="1"/>
</dbReference>
<evidence type="ECO:0000313" key="4">
    <source>
        <dbReference type="Proteomes" id="UP001642360"/>
    </source>
</evidence>
<accession>A0ABC8QQI2</accession>
<keyword evidence="4" id="KW-1185">Reference proteome</keyword>
<evidence type="ECO:0000259" key="2">
    <source>
        <dbReference type="Pfam" id="PF25335"/>
    </source>
</evidence>
<feature type="domain" description="GRDP C2" evidence="1">
    <location>
        <begin position="350"/>
        <end position="479"/>
    </location>
</feature>
<gene>
    <name evidence="3" type="ORF">ILEXP_LOCUS1893</name>
</gene>
<dbReference type="Proteomes" id="UP001642360">
    <property type="component" value="Unassembled WGS sequence"/>
</dbReference>
<reference evidence="3 4" key="1">
    <citation type="submission" date="2024-02" db="EMBL/GenBank/DDBJ databases">
        <authorList>
            <person name="Vignale AGUSTIN F."/>
            <person name="Sosa J E."/>
            <person name="Modenutti C."/>
        </authorList>
    </citation>
    <scope>NUCLEOTIDE SEQUENCE [LARGE SCALE GENOMIC DNA]</scope>
</reference>
<dbReference type="PANTHER" id="PTHR34365">
    <property type="entry name" value="ENOLASE (DUF1399)"/>
    <property type="match status" value="1"/>
</dbReference>
<sequence>MEKNQELEWVEAQKIGISQDLVAAAKQQLKFLAAVDKNRHLYDGPALERAIYRYKYCWLPLLAKHAESQFPEFPLVVPLDCEWIWHCHRLNPVRYMVDCKELFGRILDNQNVVSSVQGISKQQSEEIWKMMYPNESYELNWTVHLQNAAENMLPASGSTNYDLVSAVKRQSPFYFQVSTPSMNDDLFLEGAVERYKGFLYLIKKNTERNMKRFCVPTYDIDLIWHSHQLHPISYCKDLMAILGKVLEHDDTDSDRTEGNKLDVGFTATTKQWEDTFGLRYWKAGTMFRGSGPSPLLSNKSPFKTVTKEIVPSIEYDKIIYLPGKCSWSRPSKLFSLCTLEIFALLFPIPVQVFLEIVGVRNLPAGHTGSLFVYFSKKQPDVLFNTKRRLSIMSELGKKQVAALRCEPTGELLFELMSYLPSSLHTENSLKILGTTSIALQELLNSISKLSVDKWFDLVSSSEVVGSQPISLRVAVSVTPPVQAPYLVHMVRGHPLSSTSSFPLPERFQQAKSWTCIVDEAGNEVISVRMSGDPKKSEGKSSCTSRKEVIGVTRSGKTCLLAELLGEGWSLMGSQWSFQLQKNASEDDIAFELMGSRKITIFHGRKLAYEIEDCKRKEDERDFMTVVEFSDEDPYGKAIALLNLKSGFLRVDTIVSSFAYFINSNLKLLSKIEMLEFVYEMEQVEEQGFVLPGITLAFILSDILLKEGYGSSNLKREKIREAHEAMPEKDCPCSGECSKRNGTVQKGLLSIEYGGCVHASTMKSHCFSGLTGASACGGSGGCGGGCGGSCGGVTCNGGGCEGEC</sequence>
<dbReference type="EMBL" id="CAUOFW020000681">
    <property type="protein sequence ID" value="CAK9134973.1"/>
    <property type="molecule type" value="Genomic_DNA"/>
</dbReference>
<proteinExistence type="predicted"/>
<dbReference type="AlphaFoldDB" id="A0ABC8QQI2"/>
<feature type="domain" description="GRPD C-terminal" evidence="2">
    <location>
        <begin position="516"/>
        <end position="650"/>
    </location>
</feature>
<comment type="caution">
    <text evidence="3">The sequence shown here is derived from an EMBL/GenBank/DDBJ whole genome shotgun (WGS) entry which is preliminary data.</text>
</comment>
<dbReference type="InterPro" id="IPR009836">
    <property type="entry name" value="GRDP-like"/>
</dbReference>
<dbReference type="PANTHER" id="PTHR34365:SF15">
    <property type="entry name" value="GLYCINE-RICH DOMAIN-CONTAINING PROTEIN 1"/>
    <property type="match status" value="1"/>
</dbReference>